<feature type="compositionally biased region" description="Polar residues" evidence="1">
    <location>
        <begin position="28"/>
        <end position="39"/>
    </location>
</feature>
<feature type="compositionally biased region" description="Basic and acidic residues" evidence="1">
    <location>
        <begin position="18"/>
        <end position="27"/>
    </location>
</feature>
<evidence type="ECO:0000313" key="2">
    <source>
        <dbReference type="EMBL" id="PPR01170.1"/>
    </source>
</evidence>
<gene>
    <name evidence="2" type="ORF">CVT26_016024</name>
</gene>
<organism evidence="2 3">
    <name type="scientific">Gymnopilus dilepis</name>
    <dbReference type="NCBI Taxonomy" id="231916"/>
    <lineage>
        <taxon>Eukaryota</taxon>
        <taxon>Fungi</taxon>
        <taxon>Dikarya</taxon>
        <taxon>Basidiomycota</taxon>
        <taxon>Agaricomycotina</taxon>
        <taxon>Agaricomycetes</taxon>
        <taxon>Agaricomycetidae</taxon>
        <taxon>Agaricales</taxon>
        <taxon>Agaricineae</taxon>
        <taxon>Hymenogastraceae</taxon>
        <taxon>Gymnopilus</taxon>
    </lineage>
</organism>
<keyword evidence="3" id="KW-1185">Reference proteome</keyword>
<proteinExistence type="predicted"/>
<dbReference type="InParanoid" id="A0A409YDU1"/>
<feature type="non-terminal residue" evidence="2">
    <location>
        <position position="1"/>
    </location>
</feature>
<feature type="compositionally biased region" description="Polar residues" evidence="1">
    <location>
        <begin position="182"/>
        <end position="194"/>
    </location>
</feature>
<evidence type="ECO:0000256" key="1">
    <source>
        <dbReference type="SAM" id="MobiDB-lite"/>
    </source>
</evidence>
<reference evidence="2 3" key="1">
    <citation type="journal article" date="2018" name="Evol. Lett.">
        <title>Horizontal gene cluster transfer increased hallucinogenic mushroom diversity.</title>
        <authorList>
            <person name="Reynolds H.T."/>
            <person name="Vijayakumar V."/>
            <person name="Gluck-Thaler E."/>
            <person name="Korotkin H.B."/>
            <person name="Matheny P.B."/>
            <person name="Slot J.C."/>
        </authorList>
    </citation>
    <scope>NUCLEOTIDE SEQUENCE [LARGE SCALE GENOMIC DNA]</scope>
    <source>
        <strain evidence="2 3">SRW20</strain>
    </source>
</reference>
<name>A0A409YDU1_9AGAR</name>
<dbReference type="EMBL" id="NHYE01000961">
    <property type="protein sequence ID" value="PPR01170.1"/>
    <property type="molecule type" value="Genomic_DNA"/>
</dbReference>
<comment type="caution">
    <text evidence="2">The sequence shown here is derived from an EMBL/GenBank/DDBJ whole genome shotgun (WGS) entry which is preliminary data.</text>
</comment>
<evidence type="ECO:0000313" key="3">
    <source>
        <dbReference type="Proteomes" id="UP000284706"/>
    </source>
</evidence>
<feature type="region of interest" description="Disordered" evidence="1">
    <location>
        <begin position="182"/>
        <end position="201"/>
    </location>
</feature>
<accession>A0A409YDU1</accession>
<feature type="region of interest" description="Disordered" evidence="1">
    <location>
        <begin position="18"/>
        <end position="49"/>
    </location>
</feature>
<dbReference type="Proteomes" id="UP000284706">
    <property type="component" value="Unassembled WGS sequence"/>
</dbReference>
<dbReference type="AlphaFoldDB" id="A0A409YDU1"/>
<protein>
    <submittedName>
        <fullName evidence="2">Uncharacterized protein</fullName>
    </submittedName>
</protein>
<sequence length="351" mass="39600">FSKGTRALKAGEVFKLEARTASKERTSPARTTTKSNPEQGGNFEWRSNGGTSLIQKRISQSKYSIRESLFAVNFRAAPCARESMKMRFIIPLQGLSEVHGPSTNRTGGLRTKKSTTEGHKNYRRACRGAPTSAVLPTRPKLLQDANAVFLLIIFSFGPRCHQTRTSRHTFTCVSCFLDCRSPDQSNGDSRVETSPTDDRKNIRERSRKNVFVCGECLLLPTVRPDDLDFDPIRSRLHLHALLIDRHLKLNRTPKRLEGASIRAKRSHLPARISEIWSGLMEAVAGSPCRRRQDLPLLLVYQTAVPSSCTRRPKSMWSLSDMWHEWLRGPSFGQRVSPLLFTCLVSHLVSFP</sequence>